<feature type="compositionally biased region" description="Low complexity" evidence="1">
    <location>
        <begin position="176"/>
        <end position="186"/>
    </location>
</feature>
<dbReference type="Proteomes" id="UP000541444">
    <property type="component" value="Unassembled WGS sequence"/>
</dbReference>
<proteinExistence type="predicted"/>
<organism evidence="2 3">
    <name type="scientific">Kingdonia uniflora</name>
    <dbReference type="NCBI Taxonomy" id="39325"/>
    <lineage>
        <taxon>Eukaryota</taxon>
        <taxon>Viridiplantae</taxon>
        <taxon>Streptophyta</taxon>
        <taxon>Embryophyta</taxon>
        <taxon>Tracheophyta</taxon>
        <taxon>Spermatophyta</taxon>
        <taxon>Magnoliopsida</taxon>
        <taxon>Ranunculales</taxon>
        <taxon>Circaeasteraceae</taxon>
        <taxon>Kingdonia</taxon>
    </lineage>
</organism>
<dbReference type="PANTHER" id="PTHR47382:SF3">
    <property type="entry name" value="ADENINE NUCLEOTIDE ALPHA HYDROLASES-LIKE SUPERFAMILY PROTEIN"/>
    <property type="match status" value="1"/>
</dbReference>
<sequence>MPEHLENACESNKFWSTSEIEEENPDDLFSLENWRPTTINEEFYEFEGNLVSSYDHENGGDVVYVAVGKGYTSMDALMWTVKNAVKPSTLINLIHIYPEVKVETILIESDQVAKAILEIILILNIKNLVLGTTKPNLRKLRKGGGIAEEILKNAGDTCEVKIIFQGKEVIAEIGMSPSQSPSPSSKHQQDSDDDTLKSIQQGRGLTGEDSAFSCGCFARKST</sequence>
<dbReference type="OrthoDB" id="1654852at2759"/>
<evidence type="ECO:0000313" key="2">
    <source>
        <dbReference type="EMBL" id="KAF6153814.1"/>
    </source>
</evidence>
<dbReference type="PANTHER" id="PTHR47382">
    <property type="entry name" value="U-BOX DOMAIN-CONTAINING PROTEIN 52-LIKE"/>
    <property type="match status" value="1"/>
</dbReference>
<comment type="caution">
    <text evidence="2">The sequence shown here is derived from an EMBL/GenBank/DDBJ whole genome shotgun (WGS) entry which is preliminary data.</text>
</comment>
<evidence type="ECO:0000256" key="1">
    <source>
        <dbReference type="SAM" id="MobiDB-lite"/>
    </source>
</evidence>
<gene>
    <name evidence="2" type="ORF">GIB67_001047</name>
</gene>
<protein>
    <submittedName>
        <fullName evidence="2">Uncharacterized protein</fullName>
    </submittedName>
</protein>
<dbReference type="AlphaFoldDB" id="A0A7J7MGD1"/>
<reference evidence="2 3" key="1">
    <citation type="journal article" date="2020" name="IScience">
        <title>Genome Sequencing of the Endangered Kingdonia uniflora (Circaeasteraceae, Ranunculales) Reveals Potential Mechanisms of Evolutionary Specialization.</title>
        <authorList>
            <person name="Sun Y."/>
            <person name="Deng T."/>
            <person name="Zhang A."/>
            <person name="Moore M.J."/>
            <person name="Landis J.B."/>
            <person name="Lin N."/>
            <person name="Zhang H."/>
            <person name="Zhang X."/>
            <person name="Huang J."/>
            <person name="Zhang X."/>
            <person name="Sun H."/>
            <person name="Wang H."/>
        </authorList>
    </citation>
    <scope>NUCLEOTIDE SEQUENCE [LARGE SCALE GENOMIC DNA]</scope>
    <source>
        <strain evidence="2">TB1705</strain>
        <tissue evidence="2">Leaf</tissue>
    </source>
</reference>
<feature type="region of interest" description="Disordered" evidence="1">
    <location>
        <begin position="174"/>
        <end position="212"/>
    </location>
</feature>
<feature type="compositionally biased region" description="Basic and acidic residues" evidence="1">
    <location>
        <begin position="187"/>
        <end position="196"/>
    </location>
</feature>
<accession>A0A7J7MGD1</accession>
<keyword evidence="3" id="KW-1185">Reference proteome</keyword>
<dbReference type="EMBL" id="JACGCM010001557">
    <property type="protein sequence ID" value="KAF6153814.1"/>
    <property type="molecule type" value="Genomic_DNA"/>
</dbReference>
<evidence type="ECO:0000313" key="3">
    <source>
        <dbReference type="Proteomes" id="UP000541444"/>
    </source>
</evidence>
<name>A0A7J7MGD1_9MAGN</name>